<sequence>MMVQRSFPSLHVVAAKREVSILHLIEWAFQREFASIEFDDVMASMPGQAPAFGMEYVMIERARLGCRVDGGGRSDPHPDADAVAAALAVLPEGCGGRQMAVTIAELARLGTMPDWGKGLKTRCVPVGWQSCKHGMFAKTERVNDVRYFYRGRWREVESRMCPVIIVDDARRLASLRRRYLLWWGALLDLRESFRLYGGLTSHSVTLDMPPRRPWENTA</sequence>
<evidence type="ECO:0000313" key="2">
    <source>
        <dbReference type="Proteomes" id="UP000283786"/>
    </source>
</evidence>
<proteinExistence type="predicted"/>
<evidence type="ECO:0000313" key="1">
    <source>
        <dbReference type="EMBL" id="QPM89369.1"/>
    </source>
</evidence>
<protein>
    <submittedName>
        <fullName evidence="1">Uncharacterized protein</fullName>
    </submittedName>
</protein>
<keyword evidence="2" id="KW-1185">Reference proteome</keyword>
<dbReference type="Proteomes" id="UP000283786">
    <property type="component" value="Chromosome"/>
</dbReference>
<dbReference type="AlphaFoldDB" id="A0A418SDC2"/>
<accession>A0A418SDC2</accession>
<dbReference type="EMBL" id="CP060436">
    <property type="protein sequence ID" value="QPM89369.1"/>
    <property type="molecule type" value="Genomic_DNA"/>
</dbReference>
<organism evidence="1 2">
    <name type="scientific">Pseudooceanicola algae</name>
    <dbReference type="NCBI Taxonomy" id="1537215"/>
    <lineage>
        <taxon>Bacteria</taxon>
        <taxon>Pseudomonadati</taxon>
        <taxon>Pseudomonadota</taxon>
        <taxon>Alphaproteobacteria</taxon>
        <taxon>Rhodobacterales</taxon>
        <taxon>Paracoccaceae</taxon>
        <taxon>Pseudooceanicola</taxon>
    </lineage>
</organism>
<dbReference type="KEGG" id="palw:PSAL_005850"/>
<dbReference type="OrthoDB" id="7652971at2"/>
<dbReference type="RefSeq" id="WP_119840320.1">
    <property type="nucleotide sequence ID" value="NZ_CP060436.1"/>
</dbReference>
<name>A0A418SDC2_9RHOB</name>
<reference evidence="1 2" key="1">
    <citation type="submission" date="2020-08" db="EMBL/GenBank/DDBJ databases">
        <title>Genome sequence of Rhodobacteraceae bacterium Lw-13e.</title>
        <authorList>
            <person name="Poehlein A."/>
            <person name="Wolter L."/>
            <person name="Daniel R."/>
            <person name="Brinkhoff T."/>
        </authorList>
    </citation>
    <scope>NUCLEOTIDE SEQUENCE [LARGE SCALE GENOMIC DNA]</scope>
    <source>
        <strain evidence="1 2">Lw-13e</strain>
    </source>
</reference>
<gene>
    <name evidence="1" type="ORF">PSAL_005850</name>
</gene>